<evidence type="ECO:0000256" key="2">
    <source>
        <dbReference type="ARBA" id="ARBA00009572"/>
    </source>
</evidence>
<keyword evidence="7" id="KW-0472">Membrane</keyword>
<dbReference type="PhylomeDB" id="T1IYT6"/>
<dbReference type="HOGENOM" id="CLU_012214_0_0_1"/>
<evidence type="ECO:0000256" key="8">
    <source>
        <dbReference type="ARBA" id="ARBA00059269"/>
    </source>
</evidence>
<evidence type="ECO:0000256" key="7">
    <source>
        <dbReference type="ARBA" id="ARBA00023136"/>
    </source>
</evidence>
<dbReference type="FunFam" id="2.130.10.10:FF:000205">
    <property type="entry name" value="BTB/POZ domain-containing protein KCTD3 isoform X1"/>
    <property type="match status" value="1"/>
</dbReference>
<dbReference type="Proteomes" id="UP000014500">
    <property type="component" value="Unassembled WGS sequence"/>
</dbReference>
<dbReference type="EnsemblMetazoa" id="SMAR006404-RA">
    <property type="protein sequence ID" value="SMAR006404-PA"/>
    <property type="gene ID" value="SMAR006404"/>
</dbReference>
<comment type="subcellular location">
    <subcellularLocation>
        <location evidence="1">Cell membrane</location>
    </subcellularLocation>
</comment>
<evidence type="ECO:0000256" key="6">
    <source>
        <dbReference type="ARBA" id="ARBA00022737"/>
    </source>
</evidence>
<proteinExistence type="inferred from homology"/>
<evidence type="ECO:0000313" key="14">
    <source>
        <dbReference type="Proteomes" id="UP000014500"/>
    </source>
</evidence>
<dbReference type="PANTHER" id="PTHR15859">
    <property type="entry name" value="SETA BINDING PROTEIN 1"/>
    <property type="match status" value="1"/>
</dbReference>
<evidence type="ECO:0000256" key="3">
    <source>
        <dbReference type="ARBA" id="ARBA00022475"/>
    </source>
</evidence>
<comment type="similarity">
    <text evidence="2">Belongs to the KCTD3 family.</text>
</comment>
<dbReference type="Gene3D" id="2.130.10.10">
    <property type="entry name" value="YVTN repeat-like/Quinoprotein amine dehydrogenase"/>
    <property type="match status" value="1"/>
</dbReference>
<evidence type="ECO:0000256" key="11">
    <source>
        <dbReference type="SAM" id="MobiDB-lite"/>
    </source>
</evidence>
<dbReference type="CDD" id="cd18363">
    <property type="entry name" value="BTB_POZ_KCTD3-like"/>
    <property type="match status" value="1"/>
</dbReference>
<dbReference type="InterPro" id="IPR003131">
    <property type="entry name" value="T1-type_BTB"/>
</dbReference>
<evidence type="ECO:0000256" key="10">
    <source>
        <dbReference type="ARBA" id="ARBA00073141"/>
    </source>
</evidence>
<organism evidence="13 14">
    <name type="scientific">Strigamia maritima</name>
    <name type="common">European centipede</name>
    <name type="synonym">Geophilus maritimus</name>
    <dbReference type="NCBI Taxonomy" id="126957"/>
    <lineage>
        <taxon>Eukaryota</taxon>
        <taxon>Metazoa</taxon>
        <taxon>Ecdysozoa</taxon>
        <taxon>Arthropoda</taxon>
        <taxon>Myriapoda</taxon>
        <taxon>Chilopoda</taxon>
        <taxon>Pleurostigmophora</taxon>
        <taxon>Geophilomorpha</taxon>
        <taxon>Linotaeniidae</taxon>
        <taxon>Strigamia</taxon>
    </lineage>
</organism>
<dbReference type="STRING" id="126957.T1IYT6"/>
<dbReference type="GO" id="GO:0051260">
    <property type="term" value="P:protein homooligomerization"/>
    <property type="evidence" value="ECO:0007669"/>
    <property type="project" value="InterPro"/>
</dbReference>
<dbReference type="eggNOG" id="KOG2714">
    <property type="taxonomic scope" value="Eukaryota"/>
</dbReference>
<evidence type="ECO:0000256" key="9">
    <source>
        <dbReference type="ARBA" id="ARBA00065501"/>
    </source>
</evidence>
<dbReference type="SMART" id="SM00225">
    <property type="entry name" value="BTB"/>
    <property type="match status" value="1"/>
</dbReference>
<dbReference type="InterPro" id="IPR036322">
    <property type="entry name" value="WD40_repeat_dom_sf"/>
</dbReference>
<reference evidence="14" key="1">
    <citation type="submission" date="2011-05" db="EMBL/GenBank/DDBJ databases">
        <authorList>
            <person name="Richards S.R."/>
            <person name="Qu J."/>
            <person name="Jiang H."/>
            <person name="Jhangiani S.N."/>
            <person name="Agravi P."/>
            <person name="Goodspeed R."/>
            <person name="Gross S."/>
            <person name="Mandapat C."/>
            <person name="Jackson L."/>
            <person name="Mathew T."/>
            <person name="Pu L."/>
            <person name="Thornton R."/>
            <person name="Saada N."/>
            <person name="Wilczek-Boney K.B."/>
            <person name="Lee S."/>
            <person name="Kovar C."/>
            <person name="Wu Y."/>
            <person name="Scherer S.E."/>
            <person name="Worley K.C."/>
            <person name="Muzny D.M."/>
            <person name="Gibbs R."/>
        </authorList>
    </citation>
    <scope>NUCLEOTIDE SEQUENCE</scope>
    <source>
        <strain evidence="14">Brora</strain>
    </source>
</reference>
<dbReference type="InterPro" id="IPR000210">
    <property type="entry name" value="BTB/POZ_dom"/>
</dbReference>
<dbReference type="Pfam" id="PF02214">
    <property type="entry name" value="BTB_2"/>
    <property type="match status" value="1"/>
</dbReference>
<dbReference type="PANTHER" id="PTHR15859:SF1">
    <property type="entry name" value="BTB DOMAIN-CONTAINING PROTEIN"/>
    <property type="match status" value="1"/>
</dbReference>
<protein>
    <recommendedName>
        <fullName evidence="10">BTB/POZ domain-containing protein KCTD3</fullName>
    </recommendedName>
</protein>
<dbReference type="SUPFAM" id="SSF54695">
    <property type="entry name" value="POZ domain"/>
    <property type="match status" value="1"/>
</dbReference>
<comment type="function">
    <text evidence="8">Accessory subunit of potassium/sodium hyperpolarization-activated cyclic nucleotide-gated channel 3 (HCN3) up-regulating its cell-surface expression and current density without affecting its voltage dependence and kinetics.</text>
</comment>
<evidence type="ECO:0000256" key="4">
    <source>
        <dbReference type="ARBA" id="ARBA00022553"/>
    </source>
</evidence>
<keyword evidence="4" id="KW-0597">Phosphoprotein</keyword>
<dbReference type="SUPFAM" id="SSF50978">
    <property type="entry name" value="WD40 repeat-like"/>
    <property type="match status" value="1"/>
</dbReference>
<keyword evidence="3" id="KW-1003">Cell membrane</keyword>
<evidence type="ECO:0000259" key="12">
    <source>
        <dbReference type="PROSITE" id="PS50097"/>
    </source>
</evidence>
<dbReference type="InterPro" id="IPR011333">
    <property type="entry name" value="SKP1/BTB/POZ_sf"/>
</dbReference>
<dbReference type="PROSITE" id="PS50097">
    <property type="entry name" value="BTB"/>
    <property type="match status" value="1"/>
</dbReference>
<keyword evidence="14" id="KW-1185">Reference proteome</keyword>
<comment type="subunit">
    <text evidence="9">Interacts with HCN3.</text>
</comment>
<dbReference type="OMA" id="YFMHSAS"/>
<feature type="region of interest" description="Disordered" evidence="11">
    <location>
        <begin position="131"/>
        <end position="158"/>
    </location>
</feature>
<dbReference type="InterPro" id="IPR015943">
    <property type="entry name" value="WD40/YVTN_repeat-like_dom_sf"/>
</dbReference>
<dbReference type="AlphaFoldDB" id="T1IYT6"/>
<name>T1IYT6_STRMM</name>
<evidence type="ECO:0000256" key="1">
    <source>
        <dbReference type="ARBA" id="ARBA00004236"/>
    </source>
</evidence>
<dbReference type="EMBL" id="AFFK01020350">
    <property type="status" value="NOT_ANNOTATED_CDS"/>
    <property type="molecule type" value="Genomic_DNA"/>
</dbReference>
<keyword evidence="5" id="KW-0853">WD repeat</keyword>
<feature type="domain" description="BTB" evidence="12">
    <location>
        <begin position="11"/>
        <end position="80"/>
    </location>
</feature>
<dbReference type="GO" id="GO:0005886">
    <property type="term" value="C:plasma membrane"/>
    <property type="evidence" value="ECO:0007669"/>
    <property type="project" value="UniProtKB-SubCell"/>
</dbReference>
<keyword evidence="6" id="KW-0677">Repeat</keyword>
<sequence>MATAYPSTPGDIIHLNVGGTRFSTSRQTLTWIPDSFFTSMLSGRISTLKDETGAIFIDRDPKLFAVILNYLRTRDIDLNSSDVGTLRHEAEFYGITPLVKRLILCEDLYSSSCGDVLFHGYLPPPAIPLQEQTSTEVKPTPNVVQGVPESSSSTAQPEIRPVSIDARPGSIVRVTDPSTFRTHSRNSSLDLRCALSRSSLDVRTMSRATHSRTSSLDIRHSRNSSADLNKFVKDDLGLLFGNHVLNPNWTDPLRVRILKGHMNWIAVSYAHFVTCYRMKDSTGWQLCFTSPHIETTIEKVTLNAKVMSTQSSENSTKMLAISYGHHIRLWGITEDGLRSEVGTFNLHVSVDCLFFIGSQLVALSHTGKVGVWHSMTQHWQIQDVIPIASFDTAGSFLLLGCNNGSIYYIDMQKFPLRMKDNDLLVTELYRDPSNDVITAISVYLTPKTSLCGNWIEIAYGTSSGSVRVIVQHPETVGHGPQLFQTFTVHRSPVTKVMLSEKNLVSVCSEYNHVRTWSVTRFRGMISTQPGSTPLASFKIVSLEDVEPNVSYSAGNDCGPYGEQDDEQVFLQKVVPETDQLYIRLSSTGKRVCVIKSVDSTTISAFCVHECEGSTRMVSQGGGPNPEELLRLLDQCDLSNSHCSTPCVSPSPSVFASNLAARLKSSNLAFLNQPQDQERETDDFKISRC</sequence>
<dbReference type="Gene3D" id="3.30.710.10">
    <property type="entry name" value="Potassium Channel Kv1.1, Chain A"/>
    <property type="match status" value="1"/>
</dbReference>
<dbReference type="FunFam" id="3.30.710.10:FF:000038">
    <property type="entry name" value="BTB/POZ domain-containing protein KCTD3 isoform X1"/>
    <property type="match status" value="1"/>
</dbReference>
<dbReference type="InterPro" id="IPR047876">
    <property type="entry name" value="SHKBP1/KCTD3"/>
</dbReference>
<reference evidence="13" key="2">
    <citation type="submission" date="2015-02" db="UniProtKB">
        <authorList>
            <consortium name="EnsemblMetazoa"/>
        </authorList>
    </citation>
    <scope>IDENTIFICATION</scope>
</reference>
<evidence type="ECO:0000256" key="5">
    <source>
        <dbReference type="ARBA" id="ARBA00022574"/>
    </source>
</evidence>
<accession>T1IYT6</accession>
<evidence type="ECO:0000313" key="13">
    <source>
        <dbReference type="EnsemblMetazoa" id="SMAR006404-PA"/>
    </source>
</evidence>